<evidence type="ECO:0000313" key="1">
    <source>
        <dbReference type="EMBL" id="ETA73780.1"/>
    </source>
</evidence>
<reference evidence="1 2" key="1">
    <citation type="journal article" date="2014" name="Genome Announc.">
        <title>The Genome of the Predominant Equine Lactobacillus Species, Lactobacillus equi, Is Reflective of Its Lifestyle Adaptations to an Herbivorous Host.</title>
        <authorList>
            <person name="O'Donnell M.M."/>
            <person name="Harris H.M."/>
            <person name="O'Toole P.W."/>
            <person name="Ross R.P."/>
        </authorList>
    </citation>
    <scope>NUCLEOTIDE SEQUENCE [LARGE SCALE GENOMIC DNA]</scope>
    <source>
        <strain evidence="1 2">DPC 6820</strain>
    </source>
</reference>
<protein>
    <submittedName>
        <fullName evidence="1">Uncharacterized protein</fullName>
    </submittedName>
</protein>
<gene>
    <name evidence="1" type="ORF">LEQ_0083c</name>
</gene>
<proteinExistence type="predicted"/>
<dbReference type="EMBL" id="AWWH01000158">
    <property type="protein sequence ID" value="ETA73780.1"/>
    <property type="molecule type" value="Genomic_DNA"/>
</dbReference>
<comment type="caution">
    <text evidence="1">The sequence shown here is derived from an EMBL/GenBank/DDBJ whole genome shotgun (WGS) entry which is preliminary data.</text>
</comment>
<sequence>MLTLAYRKKEKGKILHVEKYETLDKAEERIGSLSGTSYLIEYALFNPKMRLIKQWQSEPVKEYTKFEWGFKTKLASKICNFLSYLEWRKNKPKGITVKDINKVKEVK</sequence>
<evidence type="ECO:0000313" key="2">
    <source>
        <dbReference type="Proteomes" id="UP000018559"/>
    </source>
</evidence>
<name>V7HWX0_9LACO</name>
<dbReference type="Proteomes" id="UP000018559">
    <property type="component" value="Unassembled WGS sequence"/>
</dbReference>
<dbReference type="PATRIC" id="fig|1392007.3.peg.1432"/>
<organism evidence="1 2">
    <name type="scientific">Ligilactobacillus equi DPC 6820</name>
    <dbReference type="NCBI Taxonomy" id="1392007"/>
    <lineage>
        <taxon>Bacteria</taxon>
        <taxon>Bacillati</taxon>
        <taxon>Bacillota</taxon>
        <taxon>Bacilli</taxon>
        <taxon>Lactobacillales</taxon>
        <taxon>Lactobacillaceae</taxon>
        <taxon>Ligilactobacillus</taxon>
    </lineage>
</organism>
<accession>V7HWX0</accession>
<dbReference type="RefSeq" id="WP_023860030.1">
    <property type="nucleotide sequence ID" value="NZ_AWWH01000158.1"/>
</dbReference>
<keyword evidence="2" id="KW-1185">Reference proteome</keyword>
<dbReference type="AlphaFoldDB" id="V7HWX0"/>